<protein>
    <submittedName>
        <fullName evidence="2">Alpha/beta-hydrolase</fullName>
    </submittedName>
</protein>
<accession>A0A9P8EIU4</accession>
<evidence type="ECO:0000259" key="1">
    <source>
        <dbReference type="Pfam" id="PF12697"/>
    </source>
</evidence>
<sequence length="484" mass="53927">MRNAAVYAGLLATTFSTLGHALVNLTIVSSVKDVHIGDHLLVEWATDRNYTLDFNFVKKERWGWSVAEFLFEDREAEASEGNITVIVPDVESGREYALWMSGTEIDEPRGWANLTKWFVVQDQHADFQAHVVYLHAIQMTWGKDLDVPEIFGFLHNQVTPFNIKSASGENLYAWHVLPVELYRNHEHKLLAQPSGFSSDITSSLSFQLLQDDPEAILVIHLHGAGGTVASGYRCPNYRALSAGHPDKIHVLTFDYRGFGRSPGSPGESGLIVDALSVVEWAINVARIPPSRILIYSQSLGTAVNMAVAEHFALQEPPVVFAGHILTAPFIDVITLVSTYSIAGTIPILGPLAKIPVLFNYLRKYINDKWPTKDRIASYVKANEANGIKYRITMIHAEDDYDIPWTHTPQLFWHAVNATKPMGMSFEELELLKAKSRVDHGPAGSVVEWKTDHGIIREEISKYGLHDVIMGNPVVTLAVMRLLGP</sequence>
<evidence type="ECO:0000313" key="3">
    <source>
        <dbReference type="Proteomes" id="UP000779574"/>
    </source>
</evidence>
<reference evidence="2" key="2">
    <citation type="submission" date="2021-08" db="EMBL/GenBank/DDBJ databases">
        <authorList>
            <person name="Gostincar C."/>
            <person name="Sun X."/>
            <person name="Song Z."/>
            <person name="Gunde-Cimerman N."/>
        </authorList>
    </citation>
    <scope>NUCLEOTIDE SEQUENCE</scope>
    <source>
        <strain evidence="2">EXF-9911</strain>
    </source>
</reference>
<name>A0A9P8EIU4_AURME</name>
<gene>
    <name evidence="2" type="ORF">KCU76_g7839</name>
</gene>
<dbReference type="SUPFAM" id="SSF53474">
    <property type="entry name" value="alpha/beta-Hydrolases"/>
    <property type="match status" value="1"/>
</dbReference>
<reference evidence="2" key="1">
    <citation type="journal article" date="2021" name="J Fungi (Basel)">
        <title>Virulence traits and population genomics of the black yeast Aureobasidium melanogenum.</title>
        <authorList>
            <person name="Cernosa A."/>
            <person name="Sun X."/>
            <person name="Gostincar C."/>
            <person name="Fang C."/>
            <person name="Gunde-Cimerman N."/>
            <person name="Song Z."/>
        </authorList>
    </citation>
    <scope>NUCLEOTIDE SEQUENCE</scope>
    <source>
        <strain evidence="2">EXF-9911</strain>
    </source>
</reference>
<comment type="caution">
    <text evidence="2">The sequence shown here is derived from an EMBL/GenBank/DDBJ whole genome shotgun (WGS) entry which is preliminary data.</text>
</comment>
<dbReference type="InterPro" id="IPR000073">
    <property type="entry name" value="AB_hydrolase_1"/>
</dbReference>
<evidence type="ECO:0000313" key="2">
    <source>
        <dbReference type="EMBL" id="KAG9690876.1"/>
    </source>
</evidence>
<dbReference type="EMBL" id="JAHFXF010000290">
    <property type="protein sequence ID" value="KAG9690876.1"/>
    <property type="molecule type" value="Genomic_DNA"/>
</dbReference>
<dbReference type="InterPro" id="IPR029058">
    <property type="entry name" value="AB_hydrolase_fold"/>
</dbReference>
<organism evidence="2 3">
    <name type="scientific">Aureobasidium melanogenum</name>
    <name type="common">Aureobasidium pullulans var. melanogenum</name>
    <dbReference type="NCBI Taxonomy" id="46634"/>
    <lineage>
        <taxon>Eukaryota</taxon>
        <taxon>Fungi</taxon>
        <taxon>Dikarya</taxon>
        <taxon>Ascomycota</taxon>
        <taxon>Pezizomycotina</taxon>
        <taxon>Dothideomycetes</taxon>
        <taxon>Dothideomycetidae</taxon>
        <taxon>Dothideales</taxon>
        <taxon>Saccotheciaceae</taxon>
        <taxon>Aureobasidium</taxon>
    </lineage>
</organism>
<dbReference type="Pfam" id="PF12697">
    <property type="entry name" value="Abhydrolase_6"/>
    <property type="match status" value="1"/>
</dbReference>
<feature type="domain" description="AB hydrolase-1" evidence="1">
    <location>
        <begin position="218"/>
        <end position="372"/>
    </location>
</feature>
<dbReference type="Gene3D" id="3.40.50.1820">
    <property type="entry name" value="alpha/beta hydrolase"/>
    <property type="match status" value="1"/>
</dbReference>
<dbReference type="Proteomes" id="UP000779574">
    <property type="component" value="Unassembled WGS sequence"/>
</dbReference>
<feature type="non-terminal residue" evidence="2">
    <location>
        <position position="1"/>
    </location>
</feature>
<dbReference type="PANTHER" id="PTHR12277:SF81">
    <property type="entry name" value="PROTEIN ABHD13"/>
    <property type="match status" value="1"/>
</dbReference>
<dbReference type="AlphaFoldDB" id="A0A9P8EIU4"/>
<dbReference type="PANTHER" id="PTHR12277">
    <property type="entry name" value="ALPHA/BETA HYDROLASE DOMAIN-CONTAINING PROTEIN"/>
    <property type="match status" value="1"/>
</dbReference>
<proteinExistence type="predicted"/>